<sequence>MGALTPAARKAGFRCPSWGVSPVPSGSARRLGGRTIVSWHLYPGGAGYCGRERCTVEVEGCSEAGCMEFRLCRLCLFHPHELNHDVDYEGLMYGSRRVSVEEYMFYGGMVRVAWARESGDGGG</sequence>
<keyword evidence="2" id="KW-1185">Reference proteome</keyword>
<gene>
    <name evidence="1" type="ORF">E2C01_034266</name>
</gene>
<reference evidence="1 2" key="1">
    <citation type="submission" date="2019-05" db="EMBL/GenBank/DDBJ databases">
        <title>Another draft genome of Portunus trituberculatus and its Hox gene families provides insights of decapod evolution.</title>
        <authorList>
            <person name="Jeong J.-H."/>
            <person name="Song I."/>
            <person name="Kim S."/>
            <person name="Choi T."/>
            <person name="Kim D."/>
            <person name="Ryu S."/>
            <person name="Kim W."/>
        </authorList>
    </citation>
    <scope>NUCLEOTIDE SEQUENCE [LARGE SCALE GENOMIC DNA]</scope>
    <source>
        <tissue evidence="1">Muscle</tissue>
    </source>
</reference>
<dbReference type="EMBL" id="VSRR010004783">
    <property type="protein sequence ID" value="MPC40701.1"/>
    <property type="molecule type" value="Genomic_DNA"/>
</dbReference>
<dbReference type="AlphaFoldDB" id="A0A5B7F100"/>
<accession>A0A5B7F100</accession>
<evidence type="ECO:0000313" key="1">
    <source>
        <dbReference type="EMBL" id="MPC40701.1"/>
    </source>
</evidence>
<name>A0A5B7F100_PORTR</name>
<proteinExistence type="predicted"/>
<comment type="caution">
    <text evidence="1">The sequence shown here is derived from an EMBL/GenBank/DDBJ whole genome shotgun (WGS) entry which is preliminary data.</text>
</comment>
<dbReference type="Proteomes" id="UP000324222">
    <property type="component" value="Unassembled WGS sequence"/>
</dbReference>
<evidence type="ECO:0000313" key="2">
    <source>
        <dbReference type="Proteomes" id="UP000324222"/>
    </source>
</evidence>
<organism evidence="1 2">
    <name type="scientific">Portunus trituberculatus</name>
    <name type="common">Swimming crab</name>
    <name type="synonym">Neptunus trituberculatus</name>
    <dbReference type="NCBI Taxonomy" id="210409"/>
    <lineage>
        <taxon>Eukaryota</taxon>
        <taxon>Metazoa</taxon>
        <taxon>Ecdysozoa</taxon>
        <taxon>Arthropoda</taxon>
        <taxon>Crustacea</taxon>
        <taxon>Multicrustacea</taxon>
        <taxon>Malacostraca</taxon>
        <taxon>Eumalacostraca</taxon>
        <taxon>Eucarida</taxon>
        <taxon>Decapoda</taxon>
        <taxon>Pleocyemata</taxon>
        <taxon>Brachyura</taxon>
        <taxon>Eubrachyura</taxon>
        <taxon>Portunoidea</taxon>
        <taxon>Portunidae</taxon>
        <taxon>Portuninae</taxon>
        <taxon>Portunus</taxon>
    </lineage>
</organism>
<protein>
    <submittedName>
        <fullName evidence="1">Uncharacterized protein</fullName>
    </submittedName>
</protein>